<gene>
    <name evidence="2" type="ORF">HMPREF1056_02957</name>
</gene>
<dbReference type="HOGENOM" id="CLU_548204_0_0_10"/>
<keyword evidence="1" id="KW-0812">Transmembrane</keyword>
<sequence length="497" mass="59572">MKNTKSFYIIFLIMVITACTPFGLLHKEQPRVTLALPARQETGPMNVVKRDSVSLPPVSNFTFVNSKGDSIPVGMSVEWDSIHKENLTTLALDEVVVSARSTRNTAERNGMVNIEFVVTVPQALQKDNWMLNIRPVLMRGDTPDSLKELRFTGQRFREAQERDYRHYDRFVEKIIPDSVNFYRTYVNYHSFERYLERLKWYKRGLEKRWAIQDARKRRPDPLLLRFDMFNRQVGRRDSLMKSRMLDNSQRMITRQWWRYGRAWERMNDTLQFQSRHLLERFRFFNNKWADNATFQSDGLIARKNYFRDKALSTPMWQAKRALYKADPDAAIRIYASRFGYFNDKMERLDAILYRYYRTKGARAESREGVRFLRAFMVGRDTTSSYLNRNQLTEKYIRRYEKVKNFFPMFHFRRPDPDTLSPLWETRTRIDTMQTRHTLLSKFSKEDIYEYYVRQQQGVSDRGMIGPFRGLLPLYTYHRDLPDSIVSRVPGRKTRRDF</sequence>
<protein>
    <recommendedName>
        <fullName evidence="4">Lipoprotein</fullName>
    </recommendedName>
</protein>
<reference evidence="2 3" key="1">
    <citation type="submission" date="2012-02" db="EMBL/GenBank/DDBJ databases">
        <title>The Genome Sequence of Bacteroides fragilis CL07T12C05.</title>
        <authorList>
            <consortium name="The Broad Institute Genome Sequencing Platform"/>
            <person name="Earl A."/>
            <person name="Ward D."/>
            <person name="Feldgarden M."/>
            <person name="Gevers D."/>
            <person name="Zitomersky N.L."/>
            <person name="Coyne M.J."/>
            <person name="Comstock L.E."/>
            <person name="Young S.K."/>
            <person name="Zeng Q."/>
            <person name="Gargeya S."/>
            <person name="Fitzgerald M."/>
            <person name="Haas B."/>
            <person name="Abouelleil A."/>
            <person name="Alvarado L."/>
            <person name="Arachchi H.M."/>
            <person name="Berlin A."/>
            <person name="Chapman S.B."/>
            <person name="Gearin G."/>
            <person name="Goldberg J."/>
            <person name="Griggs A."/>
            <person name="Gujja S."/>
            <person name="Hansen M."/>
            <person name="Heiman D."/>
            <person name="Howarth C."/>
            <person name="Larimer J."/>
            <person name="Lui A."/>
            <person name="MacDonald P.J.P."/>
            <person name="McCowen C."/>
            <person name="Montmayeur A."/>
            <person name="Murphy C."/>
            <person name="Neiman D."/>
            <person name="Pearson M."/>
            <person name="Priest M."/>
            <person name="Roberts A."/>
            <person name="Saif S."/>
            <person name="Shea T."/>
            <person name="Sisk P."/>
            <person name="Stolte C."/>
            <person name="Sykes S."/>
            <person name="Wortman J."/>
            <person name="Nusbaum C."/>
            <person name="Birren B."/>
        </authorList>
    </citation>
    <scope>NUCLEOTIDE SEQUENCE [LARGE SCALE GENOMIC DNA]</scope>
    <source>
        <strain evidence="2 3">CL07T12C05</strain>
    </source>
</reference>
<accession>A0A0E2AMM0</accession>
<evidence type="ECO:0000313" key="2">
    <source>
        <dbReference type="EMBL" id="EIY94006.1"/>
    </source>
</evidence>
<dbReference type="PROSITE" id="PS51257">
    <property type="entry name" value="PROKAR_LIPOPROTEIN"/>
    <property type="match status" value="1"/>
</dbReference>
<dbReference type="Proteomes" id="UP000003879">
    <property type="component" value="Unassembled WGS sequence"/>
</dbReference>
<keyword evidence="1" id="KW-1133">Transmembrane helix</keyword>
<dbReference type="AlphaFoldDB" id="A0A0E2AMM0"/>
<evidence type="ECO:0000313" key="3">
    <source>
        <dbReference type="Proteomes" id="UP000003879"/>
    </source>
</evidence>
<evidence type="ECO:0008006" key="4">
    <source>
        <dbReference type="Google" id="ProtNLM"/>
    </source>
</evidence>
<name>A0A0E2AMM0_BACFG</name>
<organism evidence="2 3">
    <name type="scientific">Bacteroides fragilis CL07T12C05</name>
    <dbReference type="NCBI Taxonomy" id="997883"/>
    <lineage>
        <taxon>Bacteria</taxon>
        <taxon>Pseudomonadati</taxon>
        <taxon>Bacteroidota</taxon>
        <taxon>Bacteroidia</taxon>
        <taxon>Bacteroidales</taxon>
        <taxon>Bacteroidaceae</taxon>
        <taxon>Bacteroides</taxon>
    </lineage>
</organism>
<dbReference type="EMBL" id="AGXN01000016">
    <property type="protein sequence ID" value="EIY94006.1"/>
    <property type="molecule type" value="Genomic_DNA"/>
</dbReference>
<evidence type="ECO:0000256" key="1">
    <source>
        <dbReference type="SAM" id="Phobius"/>
    </source>
</evidence>
<dbReference type="PATRIC" id="fig|997883.3.peg.3078"/>
<comment type="caution">
    <text evidence="2">The sequence shown here is derived from an EMBL/GenBank/DDBJ whole genome shotgun (WGS) entry which is preliminary data.</text>
</comment>
<proteinExistence type="predicted"/>
<feature type="transmembrane region" description="Helical" evidence="1">
    <location>
        <begin position="7"/>
        <end position="25"/>
    </location>
</feature>
<keyword evidence="1" id="KW-0472">Membrane</keyword>